<dbReference type="EMBL" id="UINC01230675">
    <property type="protein sequence ID" value="SVE62904.1"/>
    <property type="molecule type" value="Genomic_DNA"/>
</dbReference>
<proteinExistence type="predicted"/>
<feature type="non-terminal residue" evidence="1">
    <location>
        <position position="34"/>
    </location>
</feature>
<gene>
    <name evidence="1" type="ORF">METZ01_LOCUS515758</name>
</gene>
<accession>A0A383F216</accession>
<sequence>MITDHYAINHYICNATGLADQSIGTGREVINSLQ</sequence>
<reference evidence="1" key="1">
    <citation type="submission" date="2018-05" db="EMBL/GenBank/DDBJ databases">
        <authorList>
            <person name="Lanie J.A."/>
            <person name="Ng W.-L."/>
            <person name="Kazmierczak K.M."/>
            <person name="Andrzejewski T.M."/>
            <person name="Davidsen T.M."/>
            <person name="Wayne K.J."/>
            <person name="Tettelin H."/>
            <person name="Glass J.I."/>
            <person name="Rusch D."/>
            <person name="Podicherti R."/>
            <person name="Tsui H.-C.T."/>
            <person name="Winkler M.E."/>
        </authorList>
    </citation>
    <scope>NUCLEOTIDE SEQUENCE</scope>
</reference>
<evidence type="ECO:0000313" key="1">
    <source>
        <dbReference type="EMBL" id="SVE62904.1"/>
    </source>
</evidence>
<name>A0A383F216_9ZZZZ</name>
<organism evidence="1">
    <name type="scientific">marine metagenome</name>
    <dbReference type="NCBI Taxonomy" id="408172"/>
    <lineage>
        <taxon>unclassified sequences</taxon>
        <taxon>metagenomes</taxon>
        <taxon>ecological metagenomes</taxon>
    </lineage>
</organism>
<dbReference type="AlphaFoldDB" id="A0A383F216"/>
<protein>
    <submittedName>
        <fullName evidence="1">Uncharacterized protein</fullName>
    </submittedName>
</protein>